<dbReference type="InterPro" id="IPR036986">
    <property type="entry name" value="S4_RNA-bd_sf"/>
</dbReference>
<accession>A0A2M7Z6Y0</accession>
<feature type="domain" description="RNA-binding S4" evidence="11">
    <location>
        <begin position="342"/>
        <end position="400"/>
    </location>
</feature>
<dbReference type="PROSITE" id="PS50889">
    <property type="entry name" value="S4"/>
    <property type="match status" value="1"/>
</dbReference>
<dbReference type="InterPro" id="IPR002307">
    <property type="entry name" value="Tyr-tRNA-ligase"/>
</dbReference>
<dbReference type="GO" id="GO:0005524">
    <property type="term" value="F:ATP binding"/>
    <property type="evidence" value="ECO:0007669"/>
    <property type="project" value="UniProtKB-KW"/>
</dbReference>
<reference evidence="13" key="1">
    <citation type="submission" date="2017-09" db="EMBL/GenBank/DDBJ databases">
        <title>Depth-based differentiation of microbial function through sediment-hosted aquifers and enrichment of novel symbionts in the deep terrestrial subsurface.</title>
        <authorList>
            <person name="Probst A.J."/>
            <person name="Ladd B."/>
            <person name="Jarett J.K."/>
            <person name="Geller-Mcgrath D.E."/>
            <person name="Sieber C.M.K."/>
            <person name="Emerson J.B."/>
            <person name="Anantharaman K."/>
            <person name="Thomas B.C."/>
            <person name="Malmstrom R."/>
            <person name="Stieglmeier M."/>
            <person name="Klingl A."/>
            <person name="Woyke T."/>
            <person name="Ryan C.M."/>
            <person name="Banfield J.F."/>
        </authorList>
    </citation>
    <scope>NUCLEOTIDE SEQUENCE [LARGE SCALE GENOMIC DNA]</scope>
</reference>
<dbReference type="SUPFAM" id="SSF52374">
    <property type="entry name" value="Nucleotidylyl transferase"/>
    <property type="match status" value="1"/>
</dbReference>
<evidence type="ECO:0000256" key="7">
    <source>
        <dbReference type="ARBA" id="ARBA00048248"/>
    </source>
</evidence>
<dbReference type="InterPro" id="IPR014729">
    <property type="entry name" value="Rossmann-like_a/b/a_fold"/>
</dbReference>
<evidence type="ECO:0000256" key="3">
    <source>
        <dbReference type="ARBA" id="ARBA00022741"/>
    </source>
</evidence>
<dbReference type="Gene3D" id="3.10.290.10">
    <property type="entry name" value="RNA-binding S4 domain"/>
    <property type="match status" value="1"/>
</dbReference>
<keyword evidence="9" id="KW-0694">RNA-binding</keyword>
<dbReference type="PANTHER" id="PTHR11766:SF1">
    <property type="entry name" value="TYROSINE--TRNA LIGASE"/>
    <property type="match status" value="1"/>
</dbReference>
<evidence type="ECO:0000313" key="13">
    <source>
        <dbReference type="Proteomes" id="UP000230843"/>
    </source>
</evidence>
<dbReference type="PANTHER" id="PTHR11766">
    <property type="entry name" value="TYROSYL-TRNA SYNTHETASE"/>
    <property type="match status" value="1"/>
</dbReference>
<comment type="similarity">
    <text evidence="10">Belongs to the class-I aminoacyl-tRNA synthetase family.</text>
</comment>
<dbReference type="EMBL" id="PFVJ01000041">
    <property type="protein sequence ID" value="PJA89871.1"/>
    <property type="molecule type" value="Genomic_DNA"/>
</dbReference>
<dbReference type="NCBIfam" id="TIGR00234">
    <property type="entry name" value="tyrS"/>
    <property type="match status" value="1"/>
</dbReference>
<gene>
    <name evidence="12" type="ORF">CO137_01920</name>
</gene>
<dbReference type="SUPFAM" id="SSF55174">
    <property type="entry name" value="Alpha-L RNA-binding motif"/>
    <property type="match status" value="1"/>
</dbReference>
<dbReference type="CDD" id="cd00165">
    <property type="entry name" value="S4"/>
    <property type="match status" value="1"/>
</dbReference>
<keyword evidence="2 10" id="KW-0436">Ligase</keyword>
<dbReference type="InterPro" id="IPR002942">
    <property type="entry name" value="S4_RNA-bd"/>
</dbReference>
<keyword evidence="6 10" id="KW-0030">Aminoacyl-tRNA synthetase</keyword>
<evidence type="ECO:0000256" key="1">
    <source>
        <dbReference type="ARBA" id="ARBA00013160"/>
    </source>
</evidence>
<evidence type="ECO:0000256" key="2">
    <source>
        <dbReference type="ARBA" id="ARBA00022598"/>
    </source>
</evidence>
<dbReference type="SMART" id="SM00363">
    <property type="entry name" value="S4"/>
    <property type="match status" value="1"/>
</dbReference>
<comment type="catalytic activity">
    <reaction evidence="7">
        <text>tRNA(Tyr) + L-tyrosine + ATP = L-tyrosyl-tRNA(Tyr) + AMP + diphosphate + H(+)</text>
        <dbReference type="Rhea" id="RHEA:10220"/>
        <dbReference type="Rhea" id="RHEA-COMP:9706"/>
        <dbReference type="Rhea" id="RHEA-COMP:9707"/>
        <dbReference type="ChEBI" id="CHEBI:15378"/>
        <dbReference type="ChEBI" id="CHEBI:30616"/>
        <dbReference type="ChEBI" id="CHEBI:33019"/>
        <dbReference type="ChEBI" id="CHEBI:58315"/>
        <dbReference type="ChEBI" id="CHEBI:78442"/>
        <dbReference type="ChEBI" id="CHEBI:78536"/>
        <dbReference type="ChEBI" id="CHEBI:456215"/>
        <dbReference type="EC" id="6.1.1.1"/>
    </reaction>
</comment>
<dbReference type="GO" id="GO:0006437">
    <property type="term" value="P:tyrosyl-tRNA aminoacylation"/>
    <property type="evidence" value="ECO:0007669"/>
    <property type="project" value="UniProtKB-UniRule"/>
</dbReference>
<dbReference type="Pfam" id="PF00579">
    <property type="entry name" value="tRNA-synt_1b"/>
    <property type="match status" value="1"/>
</dbReference>
<dbReference type="EC" id="6.1.1.1" evidence="1 8"/>
<dbReference type="Pfam" id="PF01479">
    <property type="entry name" value="S4"/>
    <property type="match status" value="1"/>
</dbReference>
<dbReference type="PRINTS" id="PR01040">
    <property type="entry name" value="TRNASYNTHTYR"/>
</dbReference>
<evidence type="ECO:0000259" key="11">
    <source>
        <dbReference type="SMART" id="SM00363"/>
    </source>
</evidence>
<organism evidence="12 13">
    <name type="scientific">Candidatus Magasanikbacteria bacterium CG_4_9_14_3_um_filter_32_9</name>
    <dbReference type="NCBI Taxonomy" id="1974644"/>
    <lineage>
        <taxon>Bacteria</taxon>
        <taxon>Candidatus Magasanikiibacteriota</taxon>
    </lineage>
</organism>
<evidence type="ECO:0000256" key="10">
    <source>
        <dbReference type="RuleBase" id="RU363036"/>
    </source>
</evidence>
<protein>
    <recommendedName>
        <fullName evidence="1 8">Tyrosine--tRNA ligase</fullName>
        <ecNumber evidence="1 8">6.1.1.1</ecNumber>
    </recommendedName>
</protein>
<evidence type="ECO:0000256" key="8">
    <source>
        <dbReference type="NCBIfam" id="TIGR00234"/>
    </source>
</evidence>
<evidence type="ECO:0000313" key="12">
    <source>
        <dbReference type="EMBL" id="PJA89871.1"/>
    </source>
</evidence>
<sequence length="400" mass="45766">MEINTDAQKIEEILTRSVDTIYPNKEKFEELLKSGKQLRIYMGIDATADYIHLGHSTNYIMLKRLHNLGHKIIVLIGDFTAMIGDPSDKTSARVQLTKEQVQENLKTFKEQIGKILNFEDTENPIEFRFNSEWLEKLTFKDAVELASHFTVQRMLERDNFEKRIAENKPLYVHEFFYPLMQGYDSVALDADVEIGGTDQTFNMLAGRTLLKQYKNKEKIVVAGTLLENPITGEKLMSKSLGTGIGLNETPNEMFGKVMALPDEVIIQCFIDCTYLKMDEIEKITQQMKEGTNPRDFKLQLAVELVKMYHGENEAQKAKEYFINTFSKKQTPDEIIELKPTENNIVAVLLEAGFVDSSSDARRSIEQGGVKVNEQKIDSFDYEVDVGDVVQKGKRFFVKIV</sequence>
<dbReference type="GO" id="GO:0004831">
    <property type="term" value="F:tyrosine-tRNA ligase activity"/>
    <property type="evidence" value="ECO:0007669"/>
    <property type="project" value="UniProtKB-UniRule"/>
</dbReference>
<dbReference type="InterPro" id="IPR002305">
    <property type="entry name" value="aa-tRNA-synth_Ic"/>
</dbReference>
<dbReference type="AlphaFoldDB" id="A0A2M7Z6Y0"/>
<dbReference type="InterPro" id="IPR024088">
    <property type="entry name" value="Tyr-tRNA-ligase_bac-type"/>
</dbReference>
<evidence type="ECO:0000256" key="9">
    <source>
        <dbReference type="PROSITE-ProRule" id="PRU00182"/>
    </source>
</evidence>
<comment type="caution">
    <text evidence="12">The sequence shown here is derived from an EMBL/GenBank/DDBJ whole genome shotgun (WGS) entry which is preliminary data.</text>
</comment>
<proteinExistence type="inferred from homology"/>
<dbReference type="GO" id="GO:0005829">
    <property type="term" value="C:cytosol"/>
    <property type="evidence" value="ECO:0007669"/>
    <property type="project" value="TreeGrafter"/>
</dbReference>
<keyword evidence="3 10" id="KW-0547">Nucleotide-binding</keyword>
<evidence type="ECO:0000256" key="6">
    <source>
        <dbReference type="ARBA" id="ARBA00023146"/>
    </source>
</evidence>
<dbReference type="GO" id="GO:0003723">
    <property type="term" value="F:RNA binding"/>
    <property type="evidence" value="ECO:0007669"/>
    <property type="project" value="UniProtKB-KW"/>
</dbReference>
<dbReference type="Proteomes" id="UP000230843">
    <property type="component" value="Unassembled WGS sequence"/>
</dbReference>
<keyword evidence="5 10" id="KW-0648">Protein biosynthesis</keyword>
<keyword evidence="4 10" id="KW-0067">ATP-binding</keyword>
<dbReference type="Gene3D" id="1.10.240.10">
    <property type="entry name" value="Tyrosyl-Transfer RNA Synthetase"/>
    <property type="match status" value="1"/>
</dbReference>
<evidence type="ECO:0000256" key="5">
    <source>
        <dbReference type="ARBA" id="ARBA00022917"/>
    </source>
</evidence>
<dbReference type="CDD" id="cd00805">
    <property type="entry name" value="TyrRS_core"/>
    <property type="match status" value="1"/>
</dbReference>
<evidence type="ECO:0000256" key="4">
    <source>
        <dbReference type="ARBA" id="ARBA00022840"/>
    </source>
</evidence>
<name>A0A2M7Z6Y0_9BACT</name>
<dbReference type="Gene3D" id="3.40.50.620">
    <property type="entry name" value="HUPs"/>
    <property type="match status" value="1"/>
</dbReference>